<name>A0A3Q8RQB3_9FLAO</name>
<sequence length="113" mass="12638">MSEKIMQEYKITCQGCNTVRFVPYFEFKQKTSKEKSKGFMADILTNIGISAACLPLGCCTSIASMDGVAARNRTPEEQQEKYFELQKVDVCKKCGSLAKKVEVITHNIDEIDG</sequence>
<dbReference type="RefSeq" id="WP_125069110.1">
    <property type="nucleotide sequence ID" value="NZ_CP032548.1"/>
</dbReference>
<dbReference type="AlphaFoldDB" id="A0A3Q8RQB3"/>
<accession>A0A3Q8RQB3</accession>
<evidence type="ECO:0000313" key="1">
    <source>
        <dbReference type="EMBL" id="AZJ36953.1"/>
    </source>
</evidence>
<evidence type="ECO:0000313" key="2">
    <source>
        <dbReference type="Proteomes" id="UP000274593"/>
    </source>
</evidence>
<gene>
    <name evidence="1" type="ORF">D6T69_15955</name>
</gene>
<dbReference type="Proteomes" id="UP000274593">
    <property type="component" value="Chromosome"/>
</dbReference>
<keyword evidence="2" id="KW-1185">Reference proteome</keyword>
<organism evidence="1 2">
    <name type="scientific">Tenacibaculum singaporense</name>
    <dbReference type="NCBI Taxonomy" id="2358479"/>
    <lineage>
        <taxon>Bacteria</taxon>
        <taxon>Pseudomonadati</taxon>
        <taxon>Bacteroidota</taxon>
        <taxon>Flavobacteriia</taxon>
        <taxon>Flavobacteriales</taxon>
        <taxon>Flavobacteriaceae</taxon>
        <taxon>Tenacibaculum</taxon>
    </lineage>
</organism>
<protein>
    <submittedName>
        <fullName evidence="1">Uncharacterized protein</fullName>
    </submittedName>
</protein>
<reference evidence="1 2" key="1">
    <citation type="submission" date="2018-09" db="EMBL/GenBank/DDBJ databases">
        <title>Insights into the microbiota of Asian seabass (Lates calcarifer) with tenacibaculosis symptoms and description of sp. nov. Tenacibaculum singaporense.</title>
        <authorList>
            <person name="Miyake S."/>
            <person name="Soh M."/>
            <person name="Azman M.N."/>
            <person name="Ngoh S.Y."/>
            <person name="Orban L."/>
        </authorList>
    </citation>
    <scope>NUCLEOTIDE SEQUENCE [LARGE SCALE GENOMIC DNA]</scope>
    <source>
        <strain evidence="1 2">DSM 106434</strain>
    </source>
</reference>
<dbReference type="KEGG" id="tsig:D6T69_15955"/>
<proteinExistence type="predicted"/>
<dbReference type="EMBL" id="CP032548">
    <property type="protein sequence ID" value="AZJ36953.1"/>
    <property type="molecule type" value="Genomic_DNA"/>
</dbReference>